<comment type="catalytic activity">
    <reaction evidence="2">
        <text>N(6)-(dimethylallyl)adenosine 5'-phosphate + H2O = N(6)-dimethylallyladenine + D-ribose 5-phosphate</text>
        <dbReference type="Rhea" id="RHEA:48560"/>
        <dbReference type="ChEBI" id="CHEBI:15377"/>
        <dbReference type="ChEBI" id="CHEBI:17660"/>
        <dbReference type="ChEBI" id="CHEBI:57526"/>
        <dbReference type="ChEBI" id="CHEBI:78346"/>
        <dbReference type="EC" id="3.2.2.n1"/>
    </reaction>
</comment>
<dbReference type="InterPro" id="IPR031100">
    <property type="entry name" value="LOG_fam"/>
</dbReference>
<feature type="region of interest" description="Disordered" evidence="3">
    <location>
        <begin position="200"/>
        <end position="219"/>
    </location>
</feature>
<evidence type="ECO:0000256" key="1">
    <source>
        <dbReference type="ARBA" id="ARBA00006763"/>
    </source>
</evidence>
<organism evidence="4 5">
    <name type="scientific">Tomitella cavernea</name>
    <dbReference type="NCBI Taxonomy" id="1387982"/>
    <lineage>
        <taxon>Bacteria</taxon>
        <taxon>Bacillati</taxon>
        <taxon>Actinomycetota</taxon>
        <taxon>Actinomycetes</taxon>
        <taxon>Mycobacteriales</taxon>
        <taxon>Tomitella</taxon>
    </lineage>
</organism>
<reference evidence="5" key="1">
    <citation type="journal article" date="2019" name="Int. J. Syst. Evol. Microbiol.">
        <title>The Global Catalogue of Microorganisms (GCM) 10K type strain sequencing project: providing services to taxonomists for standard genome sequencing and annotation.</title>
        <authorList>
            <consortium name="The Broad Institute Genomics Platform"/>
            <consortium name="The Broad Institute Genome Sequencing Center for Infectious Disease"/>
            <person name="Wu L."/>
            <person name="Ma J."/>
        </authorList>
    </citation>
    <scope>NUCLEOTIDE SEQUENCE [LARGE SCALE GENOMIC DNA]</scope>
    <source>
        <strain evidence="5">JCM 18542</strain>
    </source>
</reference>
<comment type="caution">
    <text evidence="4">The sequence shown here is derived from an EMBL/GenBank/DDBJ whole genome shotgun (WGS) entry which is preliminary data.</text>
</comment>
<keyword evidence="5" id="KW-1185">Reference proteome</keyword>
<evidence type="ECO:0000256" key="3">
    <source>
        <dbReference type="SAM" id="MobiDB-lite"/>
    </source>
</evidence>
<dbReference type="RefSeq" id="WP_200175406.1">
    <property type="nucleotide sequence ID" value="NZ_BAABKQ010000001.1"/>
</dbReference>
<dbReference type="EMBL" id="BAABKQ010000001">
    <property type="protein sequence ID" value="GAA4812373.1"/>
    <property type="molecule type" value="Genomic_DNA"/>
</dbReference>
<accession>A0ABP9CMY1</accession>
<name>A0ABP9CMY1_9ACTN</name>
<keyword evidence="2" id="KW-0203">Cytokinin biosynthesis</keyword>
<evidence type="ECO:0000256" key="2">
    <source>
        <dbReference type="RuleBase" id="RU363015"/>
    </source>
</evidence>
<evidence type="ECO:0000313" key="5">
    <source>
        <dbReference type="Proteomes" id="UP001500839"/>
    </source>
</evidence>
<dbReference type="Proteomes" id="UP001500839">
    <property type="component" value="Unassembled WGS sequence"/>
</dbReference>
<dbReference type="PANTHER" id="PTHR31223:SF70">
    <property type="entry name" value="LOG FAMILY PROTEIN YJL055W"/>
    <property type="match status" value="1"/>
</dbReference>
<keyword evidence="2" id="KW-0378">Hydrolase</keyword>
<proteinExistence type="inferred from homology"/>
<comment type="catalytic activity">
    <reaction evidence="2">
        <text>9-ribosyl-trans-zeatin 5'-phosphate + H2O = trans-zeatin + D-ribose 5-phosphate</text>
        <dbReference type="Rhea" id="RHEA:48564"/>
        <dbReference type="ChEBI" id="CHEBI:15377"/>
        <dbReference type="ChEBI" id="CHEBI:16522"/>
        <dbReference type="ChEBI" id="CHEBI:78346"/>
        <dbReference type="ChEBI" id="CHEBI:87947"/>
        <dbReference type="EC" id="3.2.2.n1"/>
    </reaction>
</comment>
<dbReference type="SUPFAM" id="SSF102405">
    <property type="entry name" value="MCP/YpsA-like"/>
    <property type="match status" value="1"/>
</dbReference>
<sequence>MTAEFAGGPAGTGTRAVCVFCASGPVPAHYERLAADVGAALAERGWTLVSGGGRVSMMGAVARAARAGGARTVGVIPRALVDMEVMDSDSDELLVTETMRERKTLMDAHADAFLALPGGLGTVEELSEVWTASTLGMHGKPVVVLDPDGHYDGLMAWLRAIAGDGFVRHQALDRLPVATTIDTALDLCAGTARTSGTAVRTAGPAATAEAGAVPGGGRA</sequence>
<dbReference type="InterPro" id="IPR005269">
    <property type="entry name" value="LOG"/>
</dbReference>
<dbReference type="Pfam" id="PF03641">
    <property type="entry name" value="Lysine_decarbox"/>
    <property type="match status" value="1"/>
</dbReference>
<dbReference type="NCBIfam" id="TIGR00730">
    <property type="entry name" value="Rossman fold protein, TIGR00730 family"/>
    <property type="match status" value="1"/>
</dbReference>
<dbReference type="EC" id="3.2.2.n1" evidence="2"/>
<evidence type="ECO:0000313" key="4">
    <source>
        <dbReference type="EMBL" id="GAA4812373.1"/>
    </source>
</evidence>
<dbReference type="Gene3D" id="3.40.50.450">
    <property type="match status" value="1"/>
</dbReference>
<gene>
    <name evidence="4" type="ORF">GCM10023353_16450</name>
</gene>
<feature type="compositionally biased region" description="Low complexity" evidence="3">
    <location>
        <begin position="200"/>
        <end position="212"/>
    </location>
</feature>
<comment type="similarity">
    <text evidence="1 2">Belongs to the LOG family.</text>
</comment>
<protein>
    <recommendedName>
        <fullName evidence="2">Cytokinin riboside 5'-monophosphate phosphoribohydrolase</fullName>
        <ecNumber evidence="2">3.2.2.n1</ecNumber>
    </recommendedName>
</protein>
<dbReference type="PANTHER" id="PTHR31223">
    <property type="entry name" value="LOG FAMILY PROTEIN YJL055W"/>
    <property type="match status" value="1"/>
</dbReference>